<name>A0A934SK64_9MICO</name>
<proteinExistence type="predicted"/>
<keyword evidence="2" id="KW-1185">Reference proteome</keyword>
<reference evidence="1" key="1">
    <citation type="submission" date="2021-01" db="EMBL/GenBank/DDBJ databases">
        <title>Lacisediminihabitans sp. nov. strain G11-30, isolated from Antarctic Soil.</title>
        <authorList>
            <person name="Li J."/>
        </authorList>
    </citation>
    <scope>NUCLEOTIDE SEQUENCE</scope>
    <source>
        <strain evidence="1">G11-30</strain>
    </source>
</reference>
<organism evidence="1 2">
    <name type="scientific">Lacisediminihabitans changchengi</name>
    <dbReference type="NCBI Taxonomy" id="2787634"/>
    <lineage>
        <taxon>Bacteria</taxon>
        <taxon>Bacillati</taxon>
        <taxon>Actinomycetota</taxon>
        <taxon>Actinomycetes</taxon>
        <taxon>Micrococcales</taxon>
        <taxon>Microbacteriaceae</taxon>
        <taxon>Lacisediminihabitans</taxon>
    </lineage>
</organism>
<dbReference type="EMBL" id="JAEPES010000004">
    <property type="protein sequence ID" value="MBK4348202.1"/>
    <property type="molecule type" value="Genomic_DNA"/>
</dbReference>
<gene>
    <name evidence="1" type="ORF">IV501_11200</name>
</gene>
<dbReference type="Proteomes" id="UP000636458">
    <property type="component" value="Unassembled WGS sequence"/>
</dbReference>
<evidence type="ECO:0000313" key="2">
    <source>
        <dbReference type="Proteomes" id="UP000636458"/>
    </source>
</evidence>
<dbReference type="AlphaFoldDB" id="A0A934SK64"/>
<sequence length="98" mass="9910">MSSQLALKLDAVVRQVPGVVTLFAASPALVQSVRALTAGETSLIEVGSDDSGLMITVSVGVDADAQAPVTARLVSDAVRAAVDGPAEIHVRVSRVTSA</sequence>
<comment type="caution">
    <text evidence="1">The sequence shown here is derived from an EMBL/GenBank/DDBJ whole genome shotgun (WGS) entry which is preliminary data.</text>
</comment>
<dbReference type="RefSeq" id="WP_200556431.1">
    <property type="nucleotide sequence ID" value="NZ_JAEPES010000004.1"/>
</dbReference>
<evidence type="ECO:0000313" key="1">
    <source>
        <dbReference type="EMBL" id="MBK4348202.1"/>
    </source>
</evidence>
<protein>
    <submittedName>
        <fullName evidence="1">Uncharacterized protein</fullName>
    </submittedName>
</protein>
<accession>A0A934SK64</accession>